<feature type="non-terminal residue" evidence="1">
    <location>
        <position position="1"/>
    </location>
</feature>
<dbReference type="AlphaFoldDB" id="A0A2M8EQL4"/>
<gene>
    <name evidence="1" type="ORF">CO057_00025</name>
</gene>
<name>A0A2M8EQL4_9BACT</name>
<reference evidence="2" key="1">
    <citation type="submission" date="2017-09" db="EMBL/GenBank/DDBJ databases">
        <title>Depth-based differentiation of microbial function through sediment-hosted aquifers and enrichment of novel symbionts in the deep terrestrial subsurface.</title>
        <authorList>
            <person name="Probst A.J."/>
            <person name="Ladd B."/>
            <person name="Jarett J.K."/>
            <person name="Geller-Mcgrath D.E."/>
            <person name="Sieber C.M.K."/>
            <person name="Emerson J.B."/>
            <person name="Anantharaman K."/>
            <person name="Thomas B.C."/>
            <person name="Malmstrom R."/>
            <person name="Stieglmeier M."/>
            <person name="Klingl A."/>
            <person name="Woyke T."/>
            <person name="Ryan C.M."/>
            <person name="Banfield J.F."/>
        </authorList>
    </citation>
    <scope>NUCLEOTIDE SEQUENCE [LARGE SCALE GENOMIC DNA]</scope>
</reference>
<sequence length="73" mass="8965">GLTYIERAVFRWQILYIPLIIYKANLKKKKERILFHIETSYTQFKKYFSRCIVKIGFLRKGNKFDFFFIYRGG</sequence>
<evidence type="ECO:0000313" key="1">
    <source>
        <dbReference type="EMBL" id="PJC24977.1"/>
    </source>
</evidence>
<comment type="caution">
    <text evidence="1">The sequence shown here is derived from an EMBL/GenBank/DDBJ whole genome shotgun (WGS) entry which is preliminary data.</text>
</comment>
<protein>
    <submittedName>
        <fullName evidence="1">Uncharacterized protein</fullName>
    </submittedName>
</protein>
<organism evidence="1 2">
    <name type="scientific">Candidatus Uhrbacteria bacterium CG_4_9_14_0_2_um_filter_41_50</name>
    <dbReference type="NCBI Taxonomy" id="1975031"/>
    <lineage>
        <taxon>Bacteria</taxon>
        <taxon>Candidatus Uhriibacteriota</taxon>
    </lineage>
</organism>
<dbReference type="Proteomes" id="UP000230251">
    <property type="component" value="Unassembled WGS sequence"/>
</dbReference>
<evidence type="ECO:0000313" key="2">
    <source>
        <dbReference type="Proteomes" id="UP000230251"/>
    </source>
</evidence>
<accession>A0A2M8EQL4</accession>
<dbReference type="EMBL" id="PFSI01000001">
    <property type="protein sequence ID" value="PJC24977.1"/>
    <property type="molecule type" value="Genomic_DNA"/>
</dbReference>
<proteinExistence type="predicted"/>